<dbReference type="PROSITE" id="PS51935">
    <property type="entry name" value="NLPC_P60"/>
    <property type="match status" value="1"/>
</dbReference>
<keyword evidence="2" id="KW-0645">Protease</keyword>
<protein>
    <recommendedName>
        <fullName evidence="5">NlpC/P60 domain-containing protein</fullName>
    </recommendedName>
</protein>
<evidence type="ECO:0000259" key="5">
    <source>
        <dbReference type="PROSITE" id="PS51935"/>
    </source>
</evidence>
<dbReference type="Pfam" id="PF00877">
    <property type="entry name" value="NLPC_P60"/>
    <property type="match status" value="1"/>
</dbReference>
<dbReference type="AlphaFoldDB" id="A0A644YJG6"/>
<dbReference type="GO" id="GO:0006508">
    <property type="term" value="P:proteolysis"/>
    <property type="evidence" value="ECO:0007669"/>
    <property type="project" value="UniProtKB-KW"/>
</dbReference>
<dbReference type="Gene3D" id="3.90.1720.10">
    <property type="entry name" value="endopeptidase domain like (from Nostoc punctiforme)"/>
    <property type="match status" value="1"/>
</dbReference>
<dbReference type="GO" id="GO:0008234">
    <property type="term" value="F:cysteine-type peptidase activity"/>
    <property type="evidence" value="ECO:0007669"/>
    <property type="project" value="UniProtKB-KW"/>
</dbReference>
<name>A0A644YJG6_9ZZZZ</name>
<dbReference type="SUPFAM" id="SSF54001">
    <property type="entry name" value="Cysteine proteinases"/>
    <property type="match status" value="1"/>
</dbReference>
<comment type="caution">
    <text evidence="6">The sequence shown here is derived from an EMBL/GenBank/DDBJ whole genome shotgun (WGS) entry which is preliminary data.</text>
</comment>
<comment type="similarity">
    <text evidence="1">Belongs to the peptidase C40 family.</text>
</comment>
<accession>A0A644YJG6</accession>
<evidence type="ECO:0000256" key="4">
    <source>
        <dbReference type="ARBA" id="ARBA00022807"/>
    </source>
</evidence>
<evidence type="ECO:0000256" key="1">
    <source>
        <dbReference type="ARBA" id="ARBA00007074"/>
    </source>
</evidence>
<dbReference type="InterPro" id="IPR000064">
    <property type="entry name" value="NLP_P60_dom"/>
</dbReference>
<reference evidence="6" key="1">
    <citation type="submission" date="2019-08" db="EMBL/GenBank/DDBJ databases">
        <authorList>
            <person name="Kucharzyk K."/>
            <person name="Murdoch R.W."/>
            <person name="Higgins S."/>
            <person name="Loffler F."/>
        </authorList>
    </citation>
    <scope>NUCLEOTIDE SEQUENCE</scope>
</reference>
<evidence type="ECO:0000256" key="3">
    <source>
        <dbReference type="ARBA" id="ARBA00022801"/>
    </source>
</evidence>
<proteinExistence type="inferred from homology"/>
<evidence type="ECO:0000313" key="6">
    <source>
        <dbReference type="EMBL" id="MPM28772.1"/>
    </source>
</evidence>
<sequence>MVKTAKGLVDYCKAQLGKPYWYGSFGQFANTSDLDWYAKTYPVYWSDSRVAQAREKHIGQKVHDCVGLIKGYLWSADANSPAKYREDQDVSANGMRTKCTEKGDISTIPEIPGTLVFMSGHVGVYIGNGEVIEARGFQYGVVKTQLADRPWKWWGKCPWIDYSVSSAANQPQLKAGDRVTILPGARYINGKSVPERFIGKAMNVMSLKDGANALILQLFSRIALQFLKKI</sequence>
<organism evidence="6">
    <name type="scientific">bioreactor metagenome</name>
    <dbReference type="NCBI Taxonomy" id="1076179"/>
    <lineage>
        <taxon>unclassified sequences</taxon>
        <taxon>metagenomes</taxon>
        <taxon>ecological metagenomes</taxon>
    </lineage>
</organism>
<dbReference type="EMBL" id="VSSQ01005343">
    <property type="protein sequence ID" value="MPM28772.1"/>
    <property type="molecule type" value="Genomic_DNA"/>
</dbReference>
<gene>
    <name evidence="6" type="ORF">SDC9_75300</name>
</gene>
<dbReference type="InterPro" id="IPR038765">
    <property type="entry name" value="Papain-like_cys_pep_sf"/>
</dbReference>
<keyword evidence="4" id="KW-0788">Thiol protease</keyword>
<evidence type="ECO:0000256" key="2">
    <source>
        <dbReference type="ARBA" id="ARBA00022670"/>
    </source>
</evidence>
<feature type="domain" description="NlpC/P60" evidence="5">
    <location>
        <begin position="2"/>
        <end position="165"/>
    </location>
</feature>
<keyword evidence="3" id="KW-0378">Hydrolase</keyword>